<dbReference type="Pfam" id="PF08279">
    <property type="entry name" value="HTH_11"/>
    <property type="match status" value="1"/>
</dbReference>
<proteinExistence type="predicted"/>
<evidence type="ECO:0000313" key="3">
    <source>
        <dbReference type="EMBL" id="QGY47495.1"/>
    </source>
</evidence>
<feature type="domain" description="WCX" evidence="2">
    <location>
        <begin position="222"/>
        <end position="296"/>
    </location>
</feature>
<dbReference type="RefSeq" id="WP_158871434.1">
    <property type="nucleotide sequence ID" value="NZ_CP046401.1"/>
</dbReference>
<dbReference type="PANTHER" id="PTHR34580">
    <property type="match status" value="1"/>
</dbReference>
<dbReference type="InterPro" id="IPR036390">
    <property type="entry name" value="WH_DNA-bd_sf"/>
</dbReference>
<gene>
    <name evidence="3" type="ORF">GM418_28640</name>
</gene>
<evidence type="ECO:0000259" key="2">
    <source>
        <dbReference type="Pfam" id="PF25583"/>
    </source>
</evidence>
<dbReference type="InterPro" id="IPR036388">
    <property type="entry name" value="WH-like_DNA-bd_sf"/>
</dbReference>
<dbReference type="Proteomes" id="UP000428260">
    <property type="component" value="Chromosome"/>
</dbReference>
<dbReference type="PROSITE" id="PS52050">
    <property type="entry name" value="WYL"/>
    <property type="match status" value="1"/>
</dbReference>
<dbReference type="InterPro" id="IPR051534">
    <property type="entry name" value="CBASS_pafABC_assoc_protein"/>
</dbReference>
<evidence type="ECO:0000259" key="1">
    <source>
        <dbReference type="Pfam" id="PF08279"/>
    </source>
</evidence>
<dbReference type="PIRSF" id="PIRSF016838">
    <property type="entry name" value="PafC"/>
    <property type="match status" value="1"/>
</dbReference>
<dbReference type="AlphaFoldDB" id="A0A6I6JWG1"/>
<dbReference type="InterPro" id="IPR013196">
    <property type="entry name" value="HTH_11"/>
</dbReference>
<dbReference type="PANTHER" id="PTHR34580:SF9">
    <property type="entry name" value="SLL5097 PROTEIN"/>
    <property type="match status" value="1"/>
</dbReference>
<organism evidence="3 4">
    <name type="scientific">Maribellus comscasis</name>
    <dbReference type="NCBI Taxonomy" id="2681766"/>
    <lineage>
        <taxon>Bacteria</taxon>
        <taxon>Pseudomonadati</taxon>
        <taxon>Bacteroidota</taxon>
        <taxon>Bacteroidia</taxon>
        <taxon>Marinilabiliales</taxon>
        <taxon>Prolixibacteraceae</taxon>
        <taxon>Maribellus</taxon>
    </lineage>
</organism>
<dbReference type="Pfam" id="PF25583">
    <property type="entry name" value="WCX"/>
    <property type="match status" value="1"/>
</dbReference>
<dbReference type="EMBL" id="CP046401">
    <property type="protein sequence ID" value="QGY47495.1"/>
    <property type="molecule type" value="Genomic_DNA"/>
</dbReference>
<dbReference type="InterPro" id="IPR057727">
    <property type="entry name" value="WCX_dom"/>
</dbReference>
<accession>A0A6I6JWG1</accession>
<dbReference type="InterPro" id="IPR028349">
    <property type="entry name" value="PafC-like"/>
</dbReference>
<evidence type="ECO:0000313" key="4">
    <source>
        <dbReference type="Proteomes" id="UP000428260"/>
    </source>
</evidence>
<reference evidence="3 4" key="1">
    <citation type="submission" date="2019-11" db="EMBL/GenBank/DDBJ databases">
        <authorList>
            <person name="Zheng R.K."/>
            <person name="Sun C.M."/>
        </authorList>
    </citation>
    <scope>NUCLEOTIDE SEQUENCE [LARGE SCALE GENOMIC DNA]</scope>
    <source>
        <strain evidence="3 4">WC007</strain>
    </source>
</reference>
<dbReference type="Gene3D" id="1.10.10.10">
    <property type="entry name" value="Winged helix-like DNA-binding domain superfamily/Winged helix DNA-binding domain"/>
    <property type="match status" value="1"/>
</dbReference>
<keyword evidence="4" id="KW-1185">Reference proteome</keyword>
<name>A0A6I6JWG1_9BACT</name>
<sequence length="303" mass="35208">MREQNKLKRLLELMIYLSSGLRYSQHEIAGRFGVSGRTVFRDIKDLREVGFIIPEPVNGRYYIDKNTPYFKEISELLHFSKEEAHILQNAIHSVSDENLLKRNLIKKLYALYDFDRVANTIVKPQHSANIHELIKAIKYKNKVILRGYFSANSGEMKDRMVEPFDFTTNYVATWAFDMEDHCCKTFKNARITSVQPLPEPWENEKAHKAVPIDVFRISSDKRIKVRLNLSMRATELLKEEYPLSEEFICLLSDEQSVFETEVAGFEGVGRFVLGLINEIEIVYPDSLKDYLKNIIKNSIADIC</sequence>
<dbReference type="KEGG" id="mcos:GM418_28640"/>
<protein>
    <submittedName>
        <fullName evidence="3">WYL domain-containing protein</fullName>
    </submittedName>
</protein>
<dbReference type="SUPFAM" id="SSF46785">
    <property type="entry name" value="Winged helix' DNA-binding domain"/>
    <property type="match status" value="1"/>
</dbReference>
<feature type="domain" description="Helix-turn-helix type 11" evidence="1">
    <location>
        <begin position="9"/>
        <end position="53"/>
    </location>
</feature>